<dbReference type="PANTHER" id="PTHR33840">
    <property type="match status" value="1"/>
</dbReference>
<feature type="region of interest" description="Disordered" evidence="1">
    <location>
        <begin position="16"/>
        <end position="49"/>
    </location>
</feature>
<dbReference type="EMBL" id="JAYKXP010000099">
    <property type="protein sequence ID" value="KAK7026863.1"/>
    <property type="molecule type" value="Genomic_DNA"/>
</dbReference>
<feature type="region of interest" description="Disordered" evidence="1">
    <location>
        <begin position="321"/>
        <end position="362"/>
    </location>
</feature>
<protein>
    <recommendedName>
        <fullName evidence="2">T6SS Phospholipase effector Tle1-like catalytic domain-containing protein</fullName>
    </recommendedName>
</protein>
<reference evidence="3 4" key="1">
    <citation type="submission" date="2024-01" db="EMBL/GenBank/DDBJ databases">
        <title>A draft genome for a cacao thread blight-causing isolate of Paramarasmius palmivorus.</title>
        <authorList>
            <person name="Baruah I.K."/>
            <person name="Bukari Y."/>
            <person name="Amoako-Attah I."/>
            <person name="Meinhardt L.W."/>
            <person name="Bailey B.A."/>
            <person name="Cohen S.P."/>
        </authorList>
    </citation>
    <scope>NUCLEOTIDE SEQUENCE [LARGE SCALE GENOMIC DNA]</scope>
    <source>
        <strain evidence="3 4">GH-12</strain>
    </source>
</reference>
<keyword evidence="4" id="KW-1185">Reference proteome</keyword>
<dbReference type="Proteomes" id="UP001383192">
    <property type="component" value="Unassembled WGS sequence"/>
</dbReference>
<feature type="domain" description="T6SS Phospholipase effector Tle1-like catalytic" evidence="2">
    <location>
        <begin position="116"/>
        <end position="300"/>
    </location>
</feature>
<feature type="compositionally biased region" description="Basic and acidic residues" evidence="1">
    <location>
        <begin position="326"/>
        <end position="350"/>
    </location>
</feature>
<feature type="domain" description="T6SS Phospholipase effector Tle1-like catalytic" evidence="2">
    <location>
        <begin position="56"/>
        <end position="106"/>
    </location>
</feature>
<gene>
    <name evidence="3" type="ORF">VNI00_015405</name>
</gene>
<dbReference type="InterPro" id="IPR018712">
    <property type="entry name" value="Tle1-like_cat"/>
</dbReference>
<feature type="region of interest" description="Disordered" evidence="1">
    <location>
        <begin position="474"/>
        <end position="504"/>
    </location>
</feature>
<dbReference type="PANTHER" id="PTHR33840:SF2">
    <property type="entry name" value="TLE1 PHOSPHOLIPASE DOMAIN-CONTAINING PROTEIN"/>
    <property type="match status" value="1"/>
</dbReference>
<feature type="compositionally biased region" description="Low complexity" evidence="1">
    <location>
        <begin position="24"/>
        <end position="35"/>
    </location>
</feature>
<evidence type="ECO:0000256" key="1">
    <source>
        <dbReference type="SAM" id="MobiDB-lite"/>
    </source>
</evidence>
<organism evidence="3 4">
    <name type="scientific">Paramarasmius palmivorus</name>
    <dbReference type="NCBI Taxonomy" id="297713"/>
    <lineage>
        <taxon>Eukaryota</taxon>
        <taxon>Fungi</taxon>
        <taxon>Dikarya</taxon>
        <taxon>Basidiomycota</taxon>
        <taxon>Agaricomycotina</taxon>
        <taxon>Agaricomycetes</taxon>
        <taxon>Agaricomycetidae</taxon>
        <taxon>Agaricales</taxon>
        <taxon>Marasmiineae</taxon>
        <taxon>Marasmiaceae</taxon>
        <taxon>Paramarasmius</taxon>
    </lineage>
</organism>
<name>A0AAW0BKZ3_9AGAR</name>
<proteinExistence type="predicted"/>
<evidence type="ECO:0000313" key="4">
    <source>
        <dbReference type="Proteomes" id="UP001383192"/>
    </source>
</evidence>
<comment type="caution">
    <text evidence="3">The sequence shown here is derived from an EMBL/GenBank/DDBJ whole genome shotgun (WGS) entry which is preliminary data.</text>
</comment>
<evidence type="ECO:0000259" key="2">
    <source>
        <dbReference type="Pfam" id="PF09994"/>
    </source>
</evidence>
<sequence length="525" mass="60384">MCLPFLNTLRSRSKATEKTTLLDSSTGISTPPTTSNDSKPPPVKDERVLSNGHTARTLVLCFDGTGDQFDEDNSNVVKFFGLLKKGDRNKQMVYYQAGIGTYTAAHLTSRLSRETSKVGIIPACNVQQVPFAWEMYSRSDSTGFKQSEKFRNVFSVRAQIEFIGVWDTVESVGIIPRRLPFTDTNANIRKFRHAVSLDERRVKFKARLWNFSRQPEHTSTGYCELPRKLWRHLSPISKHKDRNQQRRQYEQAFDEENVVSTPDVKEVWFAGAHCDVGGGSVKDTETVNLAQIPLRWMVRECFEAETGIMFSANELRSIGIDPDSIPVKEWDESNNKDGGEERSQGNKRNTDNSSSRSPEAAAQVIETKRNDYSTQNHRDTMSSSIERIEKARKDAVSPMYDRLRNNRFWWLLEITPWMRIYPKEDKMRRPWRRLGLNLGTGRIIPFPLSGETEQESTVKVHKSVRTRMIEEEGYRPRARLTQTKDGHSARSWPKAEPGDVDKRASQIDEWVKRNKVEWVADIDFP</sequence>
<dbReference type="AlphaFoldDB" id="A0AAW0BKZ3"/>
<evidence type="ECO:0000313" key="3">
    <source>
        <dbReference type="EMBL" id="KAK7026863.1"/>
    </source>
</evidence>
<dbReference type="Pfam" id="PF09994">
    <property type="entry name" value="T6SS_Tle1-like_cat"/>
    <property type="match status" value="2"/>
</dbReference>
<accession>A0AAW0BKZ3</accession>